<evidence type="ECO:0000313" key="4">
    <source>
        <dbReference type="Proteomes" id="UP000672526"/>
    </source>
</evidence>
<reference evidence="3 4" key="1">
    <citation type="submission" date="2021-02" db="EMBL/GenBank/DDBJ databases">
        <authorList>
            <person name="Vanwijnsberghe S."/>
        </authorList>
    </citation>
    <scope>NUCLEOTIDE SEQUENCE [LARGE SCALE GENOMIC DNA]</scope>
    <source>
        <strain evidence="3 4">LMG 31837</strain>
    </source>
</reference>
<evidence type="ECO:0000259" key="2">
    <source>
        <dbReference type="Pfam" id="PF03795"/>
    </source>
</evidence>
<dbReference type="Gene3D" id="3.30.70.1060">
    <property type="entry name" value="Dimeric alpha+beta barrel"/>
    <property type="match status" value="1"/>
</dbReference>
<dbReference type="Pfam" id="PF03795">
    <property type="entry name" value="YCII"/>
    <property type="match status" value="1"/>
</dbReference>
<protein>
    <recommendedName>
        <fullName evidence="2">YCII-related domain-containing protein</fullName>
    </recommendedName>
</protein>
<dbReference type="InterPro" id="IPR011008">
    <property type="entry name" value="Dimeric_a/b-barrel"/>
</dbReference>
<comment type="similarity">
    <text evidence="1">Belongs to the YciI family.</text>
</comment>
<evidence type="ECO:0000256" key="1">
    <source>
        <dbReference type="ARBA" id="ARBA00007689"/>
    </source>
</evidence>
<dbReference type="Proteomes" id="UP000672526">
    <property type="component" value="Unassembled WGS sequence"/>
</dbReference>
<organism evidence="3 4">
    <name type="scientific">Paraburkholderia haematera</name>
    <dbReference type="NCBI Taxonomy" id="2793077"/>
    <lineage>
        <taxon>Bacteria</taxon>
        <taxon>Pseudomonadati</taxon>
        <taxon>Pseudomonadota</taxon>
        <taxon>Betaproteobacteria</taxon>
        <taxon>Burkholderiales</taxon>
        <taxon>Burkholderiaceae</taxon>
        <taxon>Paraburkholderia</taxon>
    </lineage>
</organism>
<accession>A0ABN7MIX3</accession>
<proteinExistence type="inferred from homology"/>
<sequence>MEKQLFIFRGIDHADSGKLRDGKAVAQREYNLRPADSRMIHGGALYSVDGAPIGTCLVVEAEGLAVARAWIDASPFVESGLFKVMTLERWGSK</sequence>
<comment type="caution">
    <text evidence="3">The sequence shown here is derived from an EMBL/GenBank/DDBJ whole genome shotgun (WGS) entry which is preliminary data.</text>
</comment>
<gene>
    <name evidence="3" type="ORF">R69888_05584</name>
</gene>
<name>A0ABN7MIX3_9BURK</name>
<dbReference type="SUPFAM" id="SSF54909">
    <property type="entry name" value="Dimeric alpha+beta barrel"/>
    <property type="match status" value="1"/>
</dbReference>
<evidence type="ECO:0000313" key="3">
    <source>
        <dbReference type="EMBL" id="CAE6809277.1"/>
    </source>
</evidence>
<dbReference type="RefSeq" id="WP_211615084.1">
    <property type="nucleotide sequence ID" value="NZ_CAJNBK010000022.1"/>
</dbReference>
<dbReference type="InterPro" id="IPR005545">
    <property type="entry name" value="YCII"/>
</dbReference>
<dbReference type="EMBL" id="CAJNBK010000022">
    <property type="protein sequence ID" value="CAE6809277.1"/>
    <property type="molecule type" value="Genomic_DNA"/>
</dbReference>
<feature type="domain" description="YCII-related" evidence="2">
    <location>
        <begin position="35"/>
        <end position="90"/>
    </location>
</feature>
<keyword evidence="4" id="KW-1185">Reference proteome</keyword>